<feature type="transmembrane region" description="Helical" evidence="5">
    <location>
        <begin position="41"/>
        <end position="60"/>
    </location>
</feature>
<evidence type="ECO:0000313" key="8">
    <source>
        <dbReference type="EMBL" id="KIO42573.1"/>
    </source>
</evidence>
<dbReference type="AlphaFoldDB" id="A0A0C3M7Z5"/>
<feature type="transmembrane region" description="Helical" evidence="5">
    <location>
        <begin position="163"/>
        <end position="187"/>
    </location>
</feature>
<accession>A0A0C3M7Z5</accession>
<dbReference type="OrthoDB" id="1099472at2"/>
<keyword evidence="10" id="KW-1185">Reference proteome</keyword>
<name>A0A0C3M7Z5_9PORP</name>
<gene>
    <name evidence="8" type="ORF">BA92_14505</name>
    <name evidence="7" type="ORF">IE90_14480</name>
</gene>
<keyword evidence="2 5" id="KW-0812">Transmembrane</keyword>
<keyword evidence="3 5" id="KW-1133">Transmembrane helix</keyword>
<feature type="transmembrane region" description="Helical" evidence="5">
    <location>
        <begin position="66"/>
        <end position="85"/>
    </location>
</feature>
<dbReference type="EMBL" id="JPIU01000051">
    <property type="protein sequence ID" value="KIO42573.1"/>
    <property type="molecule type" value="Genomic_DNA"/>
</dbReference>
<organism evidence="8 10">
    <name type="scientific">Sanguibacteroides justesenii</name>
    <dbReference type="NCBI Taxonomy" id="1547597"/>
    <lineage>
        <taxon>Bacteria</taxon>
        <taxon>Pseudomonadati</taxon>
        <taxon>Bacteroidota</taxon>
        <taxon>Bacteroidia</taxon>
        <taxon>Bacteroidales</taxon>
        <taxon>Porphyromonadaceae</taxon>
        <taxon>Sanguibacteroides</taxon>
    </lineage>
</organism>
<sequence>MSNVHLKYIAIRLKHLLTNPEAEWDTIRTDETGRIELFRNYIVLPTLLFSILVFLLRLASNDAMVALGWGIINFIACTAGCYVCFRLTREYLSNKTINPGKTALQLSVYSSAVFILFHSLAVGFTQNFIGDVMAILSLLSLRILYIGLNTISGLNTRYKKSAVIIIGLLIICTPIIITRLLTIIFRIPAINA</sequence>
<evidence type="ECO:0000256" key="2">
    <source>
        <dbReference type="ARBA" id="ARBA00022692"/>
    </source>
</evidence>
<dbReference type="EMBL" id="JPIT01000039">
    <property type="protein sequence ID" value="KIO42487.1"/>
    <property type="molecule type" value="Genomic_DNA"/>
</dbReference>
<evidence type="ECO:0000256" key="5">
    <source>
        <dbReference type="SAM" id="Phobius"/>
    </source>
</evidence>
<protein>
    <recommendedName>
        <fullName evidence="6">Yip1 domain-containing protein</fullName>
    </recommendedName>
</protein>
<keyword evidence="4 5" id="KW-0472">Membrane</keyword>
<dbReference type="RefSeq" id="WP_041504545.1">
    <property type="nucleotide sequence ID" value="NZ_JPIT01000039.1"/>
</dbReference>
<dbReference type="Pfam" id="PF04893">
    <property type="entry name" value="Yip1"/>
    <property type="match status" value="1"/>
</dbReference>
<evidence type="ECO:0000256" key="4">
    <source>
        <dbReference type="ARBA" id="ARBA00023136"/>
    </source>
</evidence>
<dbReference type="InterPro" id="IPR006977">
    <property type="entry name" value="Yip1_dom"/>
</dbReference>
<comment type="subcellular location">
    <subcellularLocation>
        <location evidence="1">Membrane</location>
        <topology evidence="1">Multi-pass membrane protein</topology>
    </subcellularLocation>
</comment>
<feature type="domain" description="Yip1" evidence="6">
    <location>
        <begin position="15"/>
        <end position="173"/>
    </location>
</feature>
<reference evidence="7 9" key="2">
    <citation type="submission" date="2014-07" db="EMBL/GenBank/DDBJ databases">
        <title>Porphyromonadaceae bacterium OUH 334697 = ATCC BAA-2682 = DSM 28341 draft genome.</title>
        <authorList>
            <person name="Sydenham T.V."/>
            <person name="Hasman H."/>
            <person name="Justesen U.S."/>
        </authorList>
    </citation>
    <scope>NUCLEOTIDE SEQUENCE [LARGE SCALE GENOMIC DNA]</scope>
    <source>
        <strain evidence="7 9">OUH 334697</strain>
    </source>
</reference>
<reference evidence="8 10" key="1">
    <citation type="submission" date="2014-07" db="EMBL/GenBank/DDBJ databases">
        <title>Porphyromonadaceae bacterium OUH 308042 = ATCC BAA-2681 = DSM 28342 draft genome.</title>
        <authorList>
            <person name="Sydenham T.V."/>
            <person name="Hasman H."/>
            <person name="Justensen U.S."/>
        </authorList>
    </citation>
    <scope>NUCLEOTIDE SEQUENCE [LARGE SCALE GENOMIC DNA]</scope>
    <source>
        <strain evidence="8 10">OUH 308042</strain>
    </source>
</reference>
<proteinExistence type="predicted"/>
<feature type="transmembrane region" description="Helical" evidence="5">
    <location>
        <begin position="132"/>
        <end position="151"/>
    </location>
</feature>
<dbReference type="Proteomes" id="UP000031937">
    <property type="component" value="Unassembled WGS sequence"/>
</dbReference>
<comment type="caution">
    <text evidence="8">The sequence shown here is derived from an EMBL/GenBank/DDBJ whole genome shotgun (WGS) entry which is preliminary data.</text>
</comment>
<evidence type="ECO:0000313" key="10">
    <source>
        <dbReference type="Proteomes" id="UP000031980"/>
    </source>
</evidence>
<dbReference type="GO" id="GO:0016020">
    <property type="term" value="C:membrane"/>
    <property type="evidence" value="ECO:0007669"/>
    <property type="project" value="UniProtKB-SubCell"/>
</dbReference>
<evidence type="ECO:0000256" key="1">
    <source>
        <dbReference type="ARBA" id="ARBA00004141"/>
    </source>
</evidence>
<evidence type="ECO:0000256" key="3">
    <source>
        <dbReference type="ARBA" id="ARBA00022989"/>
    </source>
</evidence>
<dbReference type="Proteomes" id="UP000031980">
    <property type="component" value="Unassembled WGS sequence"/>
</dbReference>
<evidence type="ECO:0000313" key="7">
    <source>
        <dbReference type="EMBL" id="KIO42487.1"/>
    </source>
</evidence>
<evidence type="ECO:0000313" key="9">
    <source>
        <dbReference type="Proteomes" id="UP000031937"/>
    </source>
</evidence>
<evidence type="ECO:0000259" key="6">
    <source>
        <dbReference type="Pfam" id="PF04893"/>
    </source>
</evidence>
<feature type="transmembrane region" description="Helical" evidence="5">
    <location>
        <begin position="106"/>
        <end position="126"/>
    </location>
</feature>